<proteinExistence type="predicted"/>
<reference evidence="1" key="2">
    <citation type="journal article" date="2015" name="Data Brief">
        <title>Shoot transcriptome of the giant reed, Arundo donax.</title>
        <authorList>
            <person name="Barrero R.A."/>
            <person name="Guerrero F.D."/>
            <person name="Moolhuijzen P."/>
            <person name="Goolsby J.A."/>
            <person name="Tidwell J."/>
            <person name="Bellgard S.E."/>
            <person name="Bellgard M.I."/>
        </authorList>
    </citation>
    <scope>NUCLEOTIDE SEQUENCE</scope>
    <source>
        <tissue evidence="1">Shoot tissue taken approximately 20 cm above the soil surface</tissue>
    </source>
</reference>
<reference evidence="1" key="1">
    <citation type="submission" date="2014-09" db="EMBL/GenBank/DDBJ databases">
        <authorList>
            <person name="Magalhaes I.L.F."/>
            <person name="Oliveira U."/>
            <person name="Santos F.R."/>
            <person name="Vidigal T.H.D.A."/>
            <person name="Brescovit A.D."/>
            <person name="Santos A.J."/>
        </authorList>
    </citation>
    <scope>NUCLEOTIDE SEQUENCE</scope>
    <source>
        <tissue evidence="1">Shoot tissue taken approximately 20 cm above the soil surface</tissue>
    </source>
</reference>
<dbReference type="AlphaFoldDB" id="A0A0A9EQU1"/>
<evidence type="ECO:0000313" key="1">
    <source>
        <dbReference type="EMBL" id="JAE01379.1"/>
    </source>
</evidence>
<protein>
    <submittedName>
        <fullName evidence="1">Uncharacterized protein</fullName>
    </submittedName>
</protein>
<name>A0A0A9EQU1_ARUDO</name>
<organism evidence="1">
    <name type="scientific">Arundo donax</name>
    <name type="common">Giant reed</name>
    <name type="synonym">Donax arundinaceus</name>
    <dbReference type="NCBI Taxonomy" id="35708"/>
    <lineage>
        <taxon>Eukaryota</taxon>
        <taxon>Viridiplantae</taxon>
        <taxon>Streptophyta</taxon>
        <taxon>Embryophyta</taxon>
        <taxon>Tracheophyta</taxon>
        <taxon>Spermatophyta</taxon>
        <taxon>Magnoliopsida</taxon>
        <taxon>Liliopsida</taxon>
        <taxon>Poales</taxon>
        <taxon>Poaceae</taxon>
        <taxon>PACMAD clade</taxon>
        <taxon>Arundinoideae</taxon>
        <taxon>Arundineae</taxon>
        <taxon>Arundo</taxon>
    </lineage>
</organism>
<dbReference type="EMBL" id="GBRH01196517">
    <property type="protein sequence ID" value="JAE01379.1"/>
    <property type="molecule type" value="Transcribed_RNA"/>
</dbReference>
<sequence>MNCTSQRCHLNQKSMRSSTMNAVLMDCFVGDLWPPTVQHPQKIVL</sequence>
<accession>A0A0A9EQU1</accession>